<accession>M5GC96</accession>
<dbReference type="AlphaFoldDB" id="M5GC96"/>
<evidence type="ECO:0000256" key="1">
    <source>
        <dbReference type="SAM" id="MobiDB-lite"/>
    </source>
</evidence>
<feature type="region of interest" description="Disordered" evidence="1">
    <location>
        <begin position="27"/>
        <end position="141"/>
    </location>
</feature>
<protein>
    <submittedName>
        <fullName evidence="2">Uncharacterized protein</fullName>
    </submittedName>
</protein>
<dbReference type="HOGENOM" id="CLU_597190_0_0_1"/>
<organism evidence="2 3">
    <name type="scientific">Dacryopinax primogenitus (strain DJM 731)</name>
    <name type="common">Brown rot fungus</name>
    <dbReference type="NCBI Taxonomy" id="1858805"/>
    <lineage>
        <taxon>Eukaryota</taxon>
        <taxon>Fungi</taxon>
        <taxon>Dikarya</taxon>
        <taxon>Basidiomycota</taxon>
        <taxon>Agaricomycotina</taxon>
        <taxon>Dacrymycetes</taxon>
        <taxon>Dacrymycetales</taxon>
        <taxon>Dacrymycetaceae</taxon>
        <taxon>Dacryopinax</taxon>
    </lineage>
</organism>
<name>M5GC96_DACPD</name>
<keyword evidence="3" id="KW-1185">Reference proteome</keyword>
<gene>
    <name evidence="2" type="ORF">DACRYDRAFT_103068</name>
</gene>
<reference evidence="2 3" key="1">
    <citation type="journal article" date="2012" name="Science">
        <title>The Paleozoic origin of enzymatic lignin decomposition reconstructed from 31 fungal genomes.</title>
        <authorList>
            <person name="Floudas D."/>
            <person name="Binder M."/>
            <person name="Riley R."/>
            <person name="Barry K."/>
            <person name="Blanchette R.A."/>
            <person name="Henrissat B."/>
            <person name="Martinez A.T."/>
            <person name="Otillar R."/>
            <person name="Spatafora J.W."/>
            <person name="Yadav J.S."/>
            <person name="Aerts A."/>
            <person name="Benoit I."/>
            <person name="Boyd A."/>
            <person name="Carlson A."/>
            <person name="Copeland A."/>
            <person name="Coutinho P.M."/>
            <person name="de Vries R.P."/>
            <person name="Ferreira P."/>
            <person name="Findley K."/>
            <person name="Foster B."/>
            <person name="Gaskell J."/>
            <person name="Glotzer D."/>
            <person name="Gorecki P."/>
            <person name="Heitman J."/>
            <person name="Hesse C."/>
            <person name="Hori C."/>
            <person name="Igarashi K."/>
            <person name="Jurgens J.A."/>
            <person name="Kallen N."/>
            <person name="Kersten P."/>
            <person name="Kohler A."/>
            <person name="Kuees U."/>
            <person name="Kumar T.K.A."/>
            <person name="Kuo A."/>
            <person name="LaButti K."/>
            <person name="Larrondo L.F."/>
            <person name="Lindquist E."/>
            <person name="Ling A."/>
            <person name="Lombard V."/>
            <person name="Lucas S."/>
            <person name="Lundell T."/>
            <person name="Martin R."/>
            <person name="McLaughlin D.J."/>
            <person name="Morgenstern I."/>
            <person name="Morin E."/>
            <person name="Murat C."/>
            <person name="Nagy L.G."/>
            <person name="Nolan M."/>
            <person name="Ohm R.A."/>
            <person name="Patyshakuliyeva A."/>
            <person name="Rokas A."/>
            <person name="Ruiz-Duenas F.J."/>
            <person name="Sabat G."/>
            <person name="Salamov A."/>
            <person name="Samejima M."/>
            <person name="Schmutz J."/>
            <person name="Slot J.C."/>
            <person name="St John F."/>
            <person name="Stenlid J."/>
            <person name="Sun H."/>
            <person name="Sun S."/>
            <person name="Syed K."/>
            <person name="Tsang A."/>
            <person name="Wiebenga A."/>
            <person name="Young D."/>
            <person name="Pisabarro A."/>
            <person name="Eastwood D.C."/>
            <person name="Martin F."/>
            <person name="Cullen D."/>
            <person name="Grigoriev I.V."/>
            <person name="Hibbett D.S."/>
        </authorList>
    </citation>
    <scope>NUCLEOTIDE SEQUENCE [LARGE SCALE GENOMIC DNA]</scope>
    <source>
        <strain evidence="2 3">DJM-731 SS1</strain>
    </source>
</reference>
<feature type="region of interest" description="Disordered" evidence="1">
    <location>
        <begin position="1"/>
        <end position="20"/>
    </location>
</feature>
<feature type="compositionally biased region" description="Polar residues" evidence="1">
    <location>
        <begin position="132"/>
        <end position="141"/>
    </location>
</feature>
<dbReference type="EMBL" id="JH795855">
    <property type="protein sequence ID" value="EJU06120.1"/>
    <property type="molecule type" value="Genomic_DNA"/>
</dbReference>
<sequence length="458" mass="48733">MASRAASKTDISSKTAFVQPMITSLFGPGRTTAASKNGALRSATQVSKDGAQKSRKRKSVTGDEEDPDCTVVNPNLLTTSVRSSTKKPFTTPLPSAKRQKTSRYSTGSELENSPAGDTTLVGTPGSGMAKRSVNTPATSKGKSAHAAWIDVKKAWEGQRPVSAASLAQHSQPTTQSSLNAFGFTIEHSSTPIQASAPHRPHVFSLAFEEEEDFDFDAMAPVLSSQTPAEVPLESPFKFITSSSRSPSPDLLSPIKTKLPHRRPLMSLPIARLSKPAPSSTFENFAPMPASQSTVSTLLEPNVINPLFPARPINPRPGMRSRTASDVNRRHHSSSSSVFGEEVAFTMPPSLPDTSMVSSDLPSESSSPVLDSSIAKILLKGLDIQPHETEELLPDDLSLAALASDNPPEQGPEAHKTTPPILPSTMSLDHATMAFTMPPTIPNSTLAMDLADYLSSSDA</sequence>
<evidence type="ECO:0000313" key="2">
    <source>
        <dbReference type="EMBL" id="EJU06120.1"/>
    </source>
</evidence>
<proteinExistence type="predicted"/>
<feature type="region of interest" description="Disordered" evidence="1">
    <location>
        <begin position="308"/>
        <end position="338"/>
    </location>
</feature>
<feature type="region of interest" description="Disordered" evidence="1">
    <location>
        <begin position="400"/>
        <end position="419"/>
    </location>
</feature>
<dbReference type="GeneID" id="63682766"/>
<feature type="compositionally biased region" description="Polar residues" evidence="1">
    <location>
        <begin position="102"/>
        <end position="111"/>
    </location>
</feature>
<dbReference type="Proteomes" id="UP000030653">
    <property type="component" value="Unassembled WGS sequence"/>
</dbReference>
<evidence type="ECO:0000313" key="3">
    <source>
        <dbReference type="Proteomes" id="UP000030653"/>
    </source>
</evidence>
<dbReference type="OrthoDB" id="10549015at2759"/>
<feature type="compositionally biased region" description="Polar residues" evidence="1">
    <location>
        <begin position="72"/>
        <end position="88"/>
    </location>
</feature>
<dbReference type="RefSeq" id="XP_040633014.1">
    <property type="nucleotide sequence ID" value="XM_040767704.1"/>
</dbReference>